<reference evidence="4 5" key="1">
    <citation type="submission" date="2015-12" db="EMBL/GenBank/DDBJ databases">
        <title>Diversity of Burkholderia near neighbor genomes.</title>
        <authorList>
            <person name="Sahl J."/>
            <person name="Wagner D."/>
            <person name="Keim P."/>
        </authorList>
    </citation>
    <scope>NUCLEOTIDE SEQUENCE [LARGE SCALE GENOMIC DNA]</scope>
    <source>
        <strain evidence="4 5">MSMB0783</strain>
    </source>
</reference>
<dbReference type="PANTHER" id="PTHR42949">
    <property type="entry name" value="ANAEROBIC GLYCEROL-3-PHOSPHATE DEHYDROGENASE SUBUNIT B"/>
    <property type="match status" value="1"/>
</dbReference>
<dbReference type="PIRSF" id="PIRSF037495">
    <property type="entry name" value="Opine_OX_OoxA/HcnB"/>
    <property type="match status" value="1"/>
</dbReference>
<dbReference type="SUPFAM" id="SSF51905">
    <property type="entry name" value="FAD/NAD(P)-binding domain"/>
    <property type="match status" value="1"/>
</dbReference>
<evidence type="ECO:0000313" key="5">
    <source>
        <dbReference type="Proteomes" id="UP000243680"/>
    </source>
</evidence>
<dbReference type="InterPro" id="IPR017224">
    <property type="entry name" value="Opine_Oxase_asu/HCN_bsu"/>
</dbReference>
<evidence type="ECO:0000313" key="4">
    <source>
        <dbReference type="EMBL" id="AOJ78673.1"/>
    </source>
</evidence>
<dbReference type="InterPro" id="IPR051691">
    <property type="entry name" value="Metab_Enz_Cyan_OpOx_G3PDH"/>
</dbReference>
<evidence type="ECO:0000256" key="1">
    <source>
        <dbReference type="ARBA" id="ARBA00023002"/>
    </source>
</evidence>
<dbReference type="Pfam" id="PF07992">
    <property type="entry name" value="Pyr_redox_2"/>
    <property type="match status" value="1"/>
</dbReference>
<dbReference type="PANTHER" id="PTHR42949:SF3">
    <property type="entry name" value="ANAEROBIC GLYCEROL-3-PHOSPHATE DEHYDROGENASE SUBUNIT B"/>
    <property type="match status" value="1"/>
</dbReference>
<dbReference type="InterPro" id="IPR036188">
    <property type="entry name" value="FAD/NAD-bd_sf"/>
</dbReference>
<dbReference type="CDD" id="cd19946">
    <property type="entry name" value="GlpA-like_Fer2_BFD-like"/>
    <property type="match status" value="1"/>
</dbReference>
<protein>
    <submittedName>
        <fullName evidence="4">FAD/NAD(P)-binding oxidoreductase</fullName>
    </submittedName>
</protein>
<dbReference type="PROSITE" id="PS51257">
    <property type="entry name" value="PROKAR_LIPOPROTEIN"/>
    <property type="match status" value="1"/>
</dbReference>
<evidence type="ECO:0000259" key="3">
    <source>
        <dbReference type="Pfam" id="PF17806"/>
    </source>
</evidence>
<sequence>MTRSQCDLLIVGAGPAGMAAAAAACKAGLSVVVADEGTAAGGQIYRNVAAAPAELARWLGRDYVAGRPLVDALHASGARYLPRSTVWQVALEPEPVAMLTRSGPSGGTLEIGARAVLIAAGAQERPWPIPGWTLPGVMGVGAAQSLLKSSGLAPSADTVLAGSGPLLWLFAAQLLNAGRRVRALVDTTPRDAWRRALPHALPALRGADYLLKGWRMLRAVRDAGIAVHRGATDVRIDGDGRAQAIHFRDAHGIAHSLDTSLVLLHQGVIPSTQLARALGCAHEWDGRAACWRPQCDARGRSSVAPVWIAGDGAGIGGAQAAALAGEVAALDVAAALGVLDRHAQAERERPLLRARRRHLAVRPLLDALYTPPAMLRRPDGDTIVCRCEEITAAEIRGLAALGCPGPNQMKAFTRCGMGPCQGRWCSTTVGELIADVQRRDVGDVGHYRIRAPIKPVTVGEMADALELSNDFRRGEFPS</sequence>
<proteinExistence type="predicted"/>
<dbReference type="Pfam" id="PF17806">
    <property type="entry name" value="SO_alpha_A3"/>
    <property type="match status" value="1"/>
</dbReference>
<dbReference type="EMBL" id="CP013422">
    <property type="protein sequence ID" value="AOJ78673.1"/>
    <property type="molecule type" value="Genomic_DNA"/>
</dbReference>
<dbReference type="InterPro" id="IPR023753">
    <property type="entry name" value="FAD/NAD-binding_dom"/>
</dbReference>
<dbReference type="RefSeq" id="WP_059889069.1">
    <property type="nucleotide sequence ID" value="NZ_CP013422.1"/>
</dbReference>
<dbReference type="PRINTS" id="PR00469">
    <property type="entry name" value="PNDRDTASEII"/>
</dbReference>
<organism evidence="4 5">
    <name type="scientific">Burkholderia ubonensis</name>
    <dbReference type="NCBI Taxonomy" id="101571"/>
    <lineage>
        <taxon>Bacteria</taxon>
        <taxon>Pseudomonadati</taxon>
        <taxon>Pseudomonadota</taxon>
        <taxon>Betaproteobacteria</taxon>
        <taxon>Burkholderiales</taxon>
        <taxon>Burkholderiaceae</taxon>
        <taxon>Burkholderia</taxon>
        <taxon>Burkholderia cepacia complex</taxon>
    </lineage>
</organism>
<keyword evidence="1" id="KW-0560">Oxidoreductase</keyword>
<dbReference type="Gene3D" id="3.50.50.60">
    <property type="entry name" value="FAD/NAD(P)-binding domain"/>
    <property type="match status" value="2"/>
</dbReference>
<dbReference type="Proteomes" id="UP000243680">
    <property type="component" value="Chromosome 2"/>
</dbReference>
<gene>
    <name evidence="4" type="ORF">WJ35_27375</name>
</gene>
<accession>A0A1B4LNC4</accession>
<name>A0A1B4LNC4_9BURK</name>
<evidence type="ECO:0000259" key="2">
    <source>
        <dbReference type="Pfam" id="PF07992"/>
    </source>
</evidence>
<feature type="domain" description="SoxA A3" evidence="3">
    <location>
        <begin position="384"/>
        <end position="462"/>
    </location>
</feature>
<dbReference type="Gene3D" id="1.10.10.1100">
    <property type="entry name" value="BFD-like [2Fe-2S]-binding domain"/>
    <property type="match status" value="1"/>
</dbReference>
<feature type="domain" description="FAD/NAD(P)-binding" evidence="2">
    <location>
        <begin position="7"/>
        <end position="322"/>
    </location>
</feature>
<dbReference type="AlphaFoldDB" id="A0A1B4LNC4"/>
<dbReference type="PRINTS" id="PR00368">
    <property type="entry name" value="FADPNR"/>
</dbReference>
<dbReference type="InterPro" id="IPR041117">
    <property type="entry name" value="SoxA_A3"/>
</dbReference>
<dbReference type="InterPro" id="IPR041854">
    <property type="entry name" value="BFD-like_2Fe2S-bd_dom_sf"/>
</dbReference>
<dbReference type="GO" id="GO:0016491">
    <property type="term" value="F:oxidoreductase activity"/>
    <property type="evidence" value="ECO:0007669"/>
    <property type="project" value="UniProtKB-KW"/>
</dbReference>